<dbReference type="EC" id="3.6.4.13" evidence="1"/>
<keyword evidence="2" id="KW-0963">Cytoplasm</keyword>
<evidence type="ECO:0000313" key="9">
    <source>
        <dbReference type="EMBL" id="PIO10944.1"/>
    </source>
</evidence>
<evidence type="ECO:0000259" key="8">
    <source>
        <dbReference type="PROSITE" id="PS51195"/>
    </source>
</evidence>
<dbReference type="Proteomes" id="UP000228934">
    <property type="component" value="Unassembled WGS sequence"/>
</dbReference>
<dbReference type="Gene3D" id="3.40.50.300">
    <property type="entry name" value="P-loop containing nucleotide triphosphate hydrolases"/>
    <property type="match status" value="1"/>
</dbReference>
<organism evidence="9 10">
    <name type="scientific">Aquarana catesbeiana</name>
    <name type="common">American bullfrog</name>
    <name type="synonym">Rana catesbeiana</name>
    <dbReference type="NCBI Taxonomy" id="8400"/>
    <lineage>
        <taxon>Eukaryota</taxon>
        <taxon>Metazoa</taxon>
        <taxon>Chordata</taxon>
        <taxon>Craniata</taxon>
        <taxon>Vertebrata</taxon>
        <taxon>Euteleostomi</taxon>
        <taxon>Amphibia</taxon>
        <taxon>Batrachia</taxon>
        <taxon>Anura</taxon>
        <taxon>Neobatrachia</taxon>
        <taxon>Ranoidea</taxon>
        <taxon>Ranidae</taxon>
        <taxon>Aquarana</taxon>
    </lineage>
</organism>
<dbReference type="PANTHER" id="PTHR47958">
    <property type="entry name" value="ATP-DEPENDENT RNA HELICASE DBP3"/>
    <property type="match status" value="1"/>
</dbReference>
<evidence type="ECO:0000256" key="3">
    <source>
        <dbReference type="ARBA" id="ARBA00022741"/>
    </source>
</evidence>
<protein>
    <recommendedName>
        <fullName evidence="1">RNA helicase</fullName>
        <ecNumber evidence="1">3.6.4.13</ecNumber>
    </recommendedName>
</protein>
<dbReference type="EMBL" id="KZ061454">
    <property type="protein sequence ID" value="PIO10944.1"/>
    <property type="molecule type" value="Genomic_DNA"/>
</dbReference>
<feature type="short sequence motif" description="Q motif" evidence="7">
    <location>
        <begin position="53"/>
        <end position="81"/>
    </location>
</feature>
<dbReference type="InterPro" id="IPR014014">
    <property type="entry name" value="RNA_helicase_DEAD_Q_motif"/>
</dbReference>
<dbReference type="GO" id="GO:0003724">
    <property type="term" value="F:RNA helicase activity"/>
    <property type="evidence" value="ECO:0007669"/>
    <property type="project" value="UniProtKB-EC"/>
</dbReference>
<gene>
    <name evidence="9" type="ORF">AB205_0159700</name>
</gene>
<keyword evidence="3" id="KW-0547">Nucleotide-binding</keyword>
<feature type="non-terminal residue" evidence="9">
    <location>
        <position position="1"/>
    </location>
</feature>
<name>A0A2G9Q5T1_AQUCT</name>
<dbReference type="GO" id="GO:0016787">
    <property type="term" value="F:hydrolase activity"/>
    <property type="evidence" value="ECO:0007669"/>
    <property type="project" value="UniProtKB-KW"/>
</dbReference>
<evidence type="ECO:0000256" key="2">
    <source>
        <dbReference type="ARBA" id="ARBA00022490"/>
    </source>
</evidence>
<feature type="domain" description="DEAD-box RNA helicase Q" evidence="8">
    <location>
        <begin position="53"/>
        <end position="81"/>
    </location>
</feature>
<evidence type="ECO:0000256" key="6">
    <source>
        <dbReference type="ARBA" id="ARBA00022840"/>
    </source>
</evidence>
<accession>A0A2G9Q5T1</accession>
<evidence type="ECO:0000256" key="5">
    <source>
        <dbReference type="ARBA" id="ARBA00022806"/>
    </source>
</evidence>
<reference evidence="10" key="1">
    <citation type="journal article" date="2017" name="Nat. Commun.">
        <title>The North American bullfrog draft genome provides insight into hormonal regulation of long noncoding RNA.</title>
        <authorList>
            <person name="Hammond S.A."/>
            <person name="Warren R.L."/>
            <person name="Vandervalk B.P."/>
            <person name="Kucuk E."/>
            <person name="Khan H."/>
            <person name="Gibb E.A."/>
            <person name="Pandoh P."/>
            <person name="Kirk H."/>
            <person name="Zhao Y."/>
            <person name="Jones M."/>
            <person name="Mungall A.J."/>
            <person name="Coope R."/>
            <person name="Pleasance S."/>
            <person name="Moore R.A."/>
            <person name="Holt R.A."/>
            <person name="Round J.M."/>
            <person name="Ohora S."/>
            <person name="Walle B.V."/>
            <person name="Veldhoen N."/>
            <person name="Helbing C.C."/>
            <person name="Birol I."/>
        </authorList>
    </citation>
    <scope>NUCLEOTIDE SEQUENCE [LARGE SCALE GENOMIC DNA]</scope>
</reference>
<evidence type="ECO:0000256" key="1">
    <source>
        <dbReference type="ARBA" id="ARBA00012552"/>
    </source>
</evidence>
<keyword evidence="5" id="KW-0347">Helicase</keyword>
<keyword evidence="6" id="KW-0067">ATP-binding</keyword>
<sequence>ILGTHQFSVYGALHKARLALAYLETGCEVQEIQEFRRSKEITVRGLHCPKPVFAFHEASFPDNLMGVIRHQNFTDPTPIQSQGWPVALSGLDMVGVAMTGSGKTLSVSFQFYHCASWTKSQWAFCS</sequence>
<dbReference type="OrthoDB" id="196131at2759"/>
<dbReference type="GO" id="GO:0005524">
    <property type="term" value="F:ATP binding"/>
    <property type="evidence" value="ECO:0007669"/>
    <property type="project" value="UniProtKB-KW"/>
</dbReference>
<dbReference type="AlphaFoldDB" id="A0A2G9Q5T1"/>
<proteinExistence type="predicted"/>
<dbReference type="SUPFAM" id="SSF52540">
    <property type="entry name" value="P-loop containing nucleoside triphosphate hydrolases"/>
    <property type="match status" value="1"/>
</dbReference>
<dbReference type="PROSITE" id="PS51195">
    <property type="entry name" value="Q_MOTIF"/>
    <property type="match status" value="1"/>
</dbReference>
<evidence type="ECO:0000256" key="7">
    <source>
        <dbReference type="PROSITE-ProRule" id="PRU00552"/>
    </source>
</evidence>
<keyword evidence="4" id="KW-0378">Hydrolase</keyword>
<evidence type="ECO:0000313" key="10">
    <source>
        <dbReference type="Proteomes" id="UP000228934"/>
    </source>
</evidence>
<evidence type="ECO:0000256" key="4">
    <source>
        <dbReference type="ARBA" id="ARBA00022801"/>
    </source>
</evidence>
<dbReference type="InterPro" id="IPR027417">
    <property type="entry name" value="P-loop_NTPase"/>
</dbReference>
<keyword evidence="10" id="KW-1185">Reference proteome</keyword>